<dbReference type="Pfam" id="PF23598">
    <property type="entry name" value="LRR_14"/>
    <property type="match status" value="1"/>
</dbReference>
<reference evidence="3 4" key="1">
    <citation type="journal article" date="2022" name="G3 (Bethesda)">
        <title>Whole-genome sequence and methylome profiling of the almond [Prunus dulcis (Mill.) D.A. Webb] cultivar 'Nonpareil'.</title>
        <authorList>
            <person name="D'Amico-Willman K.M."/>
            <person name="Ouma W.Z."/>
            <person name="Meulia T."/>
            <person name="Sideli G.M."/>
            <person name="Gradziel T.M."/>
            <person name="Fresnedo-Ramirez J."/>
        </authorList>
    </citation>
    <scope>NUCLEOTIDE SEQUENCE [LARGE SCALE GENOMIC DNA]</scope>
    <source>
        <strain evidence="3">Clone GOH B32 T37-40</strain>
    </source>
</reference>
<feature type="domain" description="Disease resistance R13L4/SHOC-2-like LRR" evidence="2">
    <location>
        <begin position="66"/>
        <end position="211"/>
    </location>
</feature>
<dbReference type="SUPFAM" id="SSF52058">
    <property type="entry name" value="L domain-like"/>
    <property type="match status" value="1"/>
</dbReference>
<evidence type="ECO:0000313" key="4">
    <source>
        <dbReference type="Proteomes" id="UP001054821"/>
    </source>
</evidence>
<keyword evidence="1" id="KW-0677">Repeat</keyword>
<comment type="caution">
    <text evidence="3">The sequence shown here is derived from an EMBL/GenBank/DDBJ whole genome shotgun (WGS) entry which is preliminary data.</text>
</comment>
<dbReference type="PANTHER" id="PTHR47186">
    <property type="entry name" value="LEUCINE-RICH REPEAT-CONTAINING PROTEIN 57"/>
    <property type="match status" value="1"/>
</dbReference>
<dbReference type="EMBL" id="JAJFAZ020000007">
    <property type="protein sequence ID" value="KAI5318430.1"/>
    <property type="molecule type" value="Genomic_DNA"/>
</dbReference>
<dbReference type="InterPro" id="IPR032675">
    <property type="entry name" value="LRR_dom_sf"/>
</dbReference>
<dbReference type="InterPro" id="IPR055414">
    <property type="entry name" value="LRR_R13L4/SHOC2-like"/>
</dbReference>
<dbReference type="AlphaFoldDB" id="A0AAD4YR95"/>
<dbReference type="Gene3D" id="3.80.10.10">
    <property type="entry name" value="Ribonuclease Inhibitor"/>
    <property type="match status" value="1"/>
</dbReference>
<sequence length="232" mass="26112">MLAIYISKSYGRDLSLSMHVELVDYHYNLSYRISMHDLIHDLVQSLAEGELSIVNSSTENISENVRHLPVLELCQNGSTMLRKLNKVRTLTARGIIIDESFFHTCLSRLKYLRMLGLFDLSLKGLPSSIGTLKHLRYLDLAGNDEIKKLPNTICKLQSLQSLGLLGCENLENLPRSNLTCLRLLFLTTKQTSFSENGVGCLKSLRFLCIWNCGNLMSLPSDMSYLAALLTPL</sequence>
<accession>A0AAD4YR95</accession>
<gene>
    <name evidence="3" type="ORF">L3X38_038138</name>
</gene>
<name>A0AAD4YR95_PRUDU</name>
<evidence type="ECO:0000313" key="3">
    <source>
        <dbReference type="EMBL" id="KAI5318430.1"/>
    </source>
</evidence>
<protein>
    <recommendedName>
        <fullName evidence="2">Disease resistance R13L4/SHOC-2-like LRR domain-containing protein</fullName>
    </recommendedName>
</protein>
<keyword evidence="4" id="KW-1185">Reference proteome</keyword>
<evidence type="ECO:0000256" key="1">
    <source>
        <dbReference type="ARBA" id="ARBA00022737"/>
    </source>
</evidence>
<dbReference type="Proteomes" id="UP001054821">
    <property type="component" value="Chromosome 7"/>
</dbReference>
<organism evidence="3 4">
    <name type="scientific">Prunus dulcis</name>
    <name type="common">Almond</name>
    <name type="synonym">Amygdalus dulcis</name>
    <dbReference type="NCBI Taxonomy" id="3755"/>
    <lineage>
        <taxon>Eukaryota</taxon>
        <taxon>Viridiplantae</taxon>
        <taxon>Streptophyta</taxon>
        <taxon>Embryophyta</taxon>
        <taxon>Tracheophyta</taxon>
        <taxon>Spermatophyta</taxon>
        <taxon>Magnoliopsida</taxon>
        <taxon>eudicotyledons</taxon>
        <taxon>Gunneridae</taxon>
        <taxon>Pentapetalae</taxon>
        <taxon>rosids</taxon>
        <taxon>fabids</taxon>
        <taxon>Rosales</taxon>
        <taxon>Rosaceae</taxon>
        <taxon>Amygdaloideae</taxon>
        <taxon>Amygdaleae</taxon>
        <taxon>Prunus</taxon>
    </lineage>
</organism>
<proteinExistence type="predicted"/>
<evidence type="ECO:0000259" key="2">
    <source>
        <dbReference type="Pfam" id="PF23598"/>
    </source>
</evidence>
<dbReference type="PANTHER" id="PTHR47186:SF3">
    <property type="entry name" value="OS09G0267800 PROTEIN"/>
    <property type="match status" value="1"/>
</dbReference>